<keyword evidence="5" id="KW-0762">Sugar transport</keyword>
<evidence type="ECO:0000256" key="7">
    <source>
        <dbReference type="ARBA" id="ARBA00022741"/>
    </source>
</evidence>
<keyword evidence="3" id="KW-0813">Transport</keyword>
<evidence type="ECO:0000259" key="12">
    <source>
        <dbReference type="PROSITE" id="PS50893"/>
    </source>
</evidence>
<dbReference type="STRING" id="401562.NS365_05770"/>
<accession>A0A175RCI5</accession>
<dbReference type="FunFam" id="3.40.50.300:FF:000127">
    <property type="entry name" value="Ribose import ATP-binding protein RbsA"/>
    <property type="match status" value="1"/>
</dbReference>
<evidence type="ECO:0000256" key="1">
    <source>
        <dbReference type="ARBA" id="ARBA00004202"/>
    </source>
</evidence>
<reference evidence="13 14" key="1">
    <citation type="journal article" date="2016" name="Front. Microbiol.">
        <title>Genomic Resource of Rice Seed Associated Bacteria.</title>
        <authorList>
            <person name="Midha S."/>
            <person name="Bansal K."/>
            <person name="Sharma S."/>
            <person name="Kumar N."/>
            <person name="Patil P.P."/>
            <person name="Chaudhry V."/>
            <person name="Patil P.B."/>
        </authorList>
    </citation>
    <scope>NUCLEOTIDE SEQUENCE [LARGE SCALE GENOMIC DNA]</scope>
    <source>
        <strain evidence="13 14">NS226</strain>
    </source>
</reference>
<evidence type="ECO:0000313" key="14">
    <source>
        <dbReference type="Proteomes" id="UP000078272"/>
    </source>
</evidence>
<evidence type="ECO:0000256" key="9">
    <source>
        <dbReference type="ARBA" id="ARBA00022967"/>
    </source>
</evidence>
<keyword evidence="8 13" id="KW-0067">ATP-binding</keyword>
<dbReference type="PANTHER" id="PTHR43790">
    <property type="entry name" value="CARBOHYDRATE TRANSPORT ATP-BINDING PROTEIN MG119-RELATED"/>
    <property type="match status" value="1"/>
</dbReference>
<dbReference type="PANTHER" id="PTHR43790:SF3">
    <property type="entry name" value="D-ALLOSE IMPORT ATP-BINDING PROTEIN ALSA-RELATED"/>
    <property type="match status" value="1"/>
</dbReference>
<dbReference type="InterPro" id="IPR017871">
    <property type="entry name" value="ABC_transporter-like_CS"/>
</dbReference>
<dbReference type="SUPFAM" id="SSF52540">
    <property type="entry name" value="P-loop containing nucleoside triphosphate hydrolases"/>
    <property type="match status" value="2"/>
</dbReference>
<keyword evidence="6" id="KW-0677">Repeat</keyword>
<evidence type="ECO:0000256" key="6">
    <source>
        <dbReference type="ARBA" id="ARBA00022737"/>
    </source>
</evidence>
<dbReference type="Gene3D" id="3.40.50.300">
    <property type="entry name" value="P-loop containing nucleotide triphosphate hydrolases"/>
    <property type="match status" value="2"/>
</dbReference>
<feature type="domain" description="ABC transporter" evidence="12">
    <location>
        <begin position="12"/>
        <end position="248"/>
    </location>
</feature>
<dbReference type="GO" id="GO:0016887">
    <property type="term" value="F:ATP hydrolysis activity"/>
    <property type="evidence" value="ECO:0007669"/>
    <property type="project" value="InterPro"/>
</dbReference>
<dbReference type="EMBL" id="LDPZ01000006">
    <property type="protein sequence ID" value="KTQ97797.1"/>
    <property type="molecule type" value="Genomic_DNA"/>
</dbReference>
<dbReference type="InterPro" id="IPR050107">
    <property type="entry name" value="ABC_carbohydrate_import_ATPase"/>
</dbReference>
<organism evidence="13 14">
    <name type="scientific">Aureimonas ureilytica</name>
    <dbReference type="NCBI Taxonomy" id="401562"/>
    <lineage>
        <taxon>Bacteria</taxon>
        <taxon>Pseudomonadati</taxon>
        <taxon>Pseudomonadota</taxon>
        <taxon>Alphaproteobacteria</taxon>
        <taxon>Hyphomicrobiales</taxon>
        <taxon>Aurantimonadaceae</taxon>
        <taxon>Aureimonas</taxon>
    </lineage>
</organism>
<evidence type="ECO:0000256" key="8">
    <source>
        <dbReference type="ARBA" id="ARBA00022840"/>
    </source>
</evidence>
<dbReference type="PROSITE" id="PS00211">
    <property type="entry name" value="ABC_TRANSPORTER_1"/>
    <property type="match status" value="1"/>
</dbReference>
<dbReference type="InterPro" id="IPR027417">
    <property type="entry name" value="P-loop_NTPase"/>
</dbReference>
<evidence type="ECO:0000313" key="13">
    <source>
        <dbReference type="EMBL" id="KTQ97797.1"/>
    </source>
</evidence>
<feature type="region of interest" description="Disordered" evidence="11">
    <location>
        <begin position="506"/>
        <end position="526"/>
    </location>
</feature>
<dbReference type="InterPro" id="IPR003439">
    <property type="entry name" value="ABC_transporter-like_ATP-bd"/>
</dbReference>
<protein>
    <submittedName>
        <fullName evidence="13">Sugar ABC transporter ATP-binding protein</fullName>
    </submittedName>
</protein>
<keyword evidence="7" id="KW-0547">Nucleotide-binding</keyword>
<dbReference type="InterPro" id="IPR003593">
    <property type="entry name" value="AAA+_ATPase"/>
</dbReference>
<evidence type="ECO:0000256" key="3">
    <source>
        <dbReference type="ARBA" id="ARBA00022448"/>
    </source>
</evidence>
<gene>
    <name evidence="13" type="ORF">NS226_03950</name>
</gene>
<dbReference type="SMART" id="SM00382">
    <property type="entry name" value="AAA"/>
    <property type="match status" value="2"/>
</dbReference>
<dbReference type="PATRIC" id="fig|401562.3.peg.4315"/>
<comment type="subcellular location">
    <subcellularLocation>
        <location evidence="1">Cell membrane</location>
        <topology evidence="1">Peripheral membrane protein</topology>
    </subcellularLocation>
</comment>
<dbReference type="CDD" id="cd03216">
    <property type="entry name" value="ABC_Carb_Monos_I"/>
    <property type="match status" value="1"/>
</dbReference>
<evidence type="ECO:0000256" key="2">
    <source>
        <dbReference type="ARBA" id="ARBA00005417"/>
    </source>
</evidence>
<proteinExistence type="inferred from homology"/>
<dbReference type="CDD" id="cd03215">
    <property type="entry name" value="ABC_Carb_Monos_II"/>
    <property type="match status" value="1"/>
</dbReference>
<keyword evidence="4" id="KW-1003">Cell membrane</keyword>
<evidence type="ECO:0000256" key="4">
    <source>
        <dbReference type="ARBA" id="ARBA00022475"/>
    </source>
</evidence>
<name>A0A175RCI5_9HYPH</name>
<evidence type="ECO:0000256" key="11">
    <source>
        <dbReference type="SAM" id="MobiDB-lite"/>
    </source>
</evidence>
<evidence type="ECO:0000256" key="5">
    <source>
        <dbReference type="ARBA" id="ARBA00022597"/>
    </source>
</evidence>
<feature type="domain" description="ABC transporter" evidence="12">
    <location>
        <begin position="265"/>
        <end position="507"/>
    </location>
</feature>
<dbReference type="RefSeq" id="WP_058633867.1">
    <property type="nucleotide sequence ID" value="NZ_LDPZ01000006.1"/>
</dbReference>
<keyword evidence="9" id="KW-1278">Translocase</keyword>
<dbReference type="GO" id="GO:0005886">
    <property type="term" value="C:plasma membrane"/>
    <property type="evidence" value="ECO:0007669"/>
    <property type="project" value="UniProtKB-SubCell"/>
</dbReference>
<sequence>MSAALQDHEIVLSVRNATKVYPGTQALKGVDFDVRKGAVNVLVGENGAGKSTLMKIIAGVEQPTTGEVIVNGQPVTLSGTADAARHGIGIVFQELNLFPNMTIAENIFIGREKTRLGIDIDRHAQAKAASALLRRLEHSNAPDMPVADLRIGEQQIVEIAKALSQDARILILDEPTSALSAAEVEILFGVINELKAQGVAIVYISHRLEELVRIGDYITVLRDGRITGAQPMTDVDVPWIVRAMIGSASKDFAKTVDHAYGGEVLSVEDMTLPRKGGGFAVDHVSLSLRSGEIVGIYGLMGAGRTELFDCIIGREPLSTGRIVLDGKELHDKTIHGRIKRGIALIPEDRKAEGLVQILSVTENMTMSSLAAFTKLFHLDVKAERGAVREFVRKLAVKVSSLDNPVSSLSGGNQQKIVIGKALMTGPKVLLMDEPSRGIDIGAKAEIFRVMRELAAQGLGILFVTSDLEEVMELSDRIIVMSNGRVTGERSRAEAFEPEIVALSAAGHGLSPAPTKSVSSRPAGELH</sequence>
<evidence type="ECO:0000256" key="10">
    <source>
        <dbReference type="ARBA" id="ARBA00023136"/>
    </source>
</evidence>
<dbReference type="Proteomes" id="UP000078272">
    <property type="component" value="Unassembled WGS sequence"/>
</dbReference>
<comment type="similarity">
    <text evidence="2">Belongs to the ABC transporter superfamily.</text>
</comment>
<dbReference type="eggNOG" id="COG1129">
    <property type="taxonomic scope" value="Bacteria"/>
</dbReference>
<comment type="caution">
    <text evidence="13">The sequence shown here is derived from an EMBL/GenBank/DDBJ whole genome shotgun (WGS) entry which is preliminary data.</text>
</comment>
<dbReference type="OrthoDB" id="9805029at2"/>
<dbReference type="AlphaFoldDB" id="A0A175RCI5"/>
<dbReference type="GO" id="GO:0005524">
    <property type="term" value="F:ATP binding"/>
    <property type="evidence" value="ECO:0007669"/>
    <property type="project" value="UniProtKB-KW"/>
</dbReference>
<dbReference type="Pfam" id="PF00005">
    <property type="entry name" value="ABC_tran"/>
    <property type="match status" value="2"/>
</dbReference>
<keyword evidence="10" id="KW-0472">Membrane</keyword>
<dbReference type="PROSITE" id="PS50893">
    <property type="entry name" value="ABC_TRANSPORTER_2"/>
    <property type="match status" value="2"/>
</dbReference>